<dbReference type="GO" id="GO:0071949">
    <property type="term" value="F:FAD binding"/>
    <property type="evidence" value="ECO:0007669"/>
    <property type="project" value="InterPro"/>
</dbReference>
<dbReference type="SUPFAM" id="SSF54373">
    <property type="entry name" value="FAD-linked reductases, C-terminal domain"/>
    <property type="match status" value="1"/>
</dbReference>
<evidence type="ECO:0000313" key="8">
    <source>
        <dbReference type="Proteomes" id="UP000318405"/>
    </source>
</evidence>
<dbReference type="GO" id="GO:0004497">
    <property type="term" value="F:monooxygenase activity"/>
    <property type="evidence" value="ECO:0007669"/>
    <property type="project" value="UniProtKB-KW"/>
</dbReference>
<feature type="domain" description="FAD-binding" evidence="6">
    <location>
        <begin position="11"/>
        <end position="347"/>
    </location>
</feature>
<dbReference type="PANTHER" id="PTHR13789">
    <property type="entry name" value="MONOOXYGENASE"/>
    <property type="match status" value="1"/>
</dbReference>
<dbReference type="SUPFAM" id="SSF51905">
    <property type="entry name" value="FAD/NAD(P)-binding domain"/>
    <property type="match status" value="1"/>
</dbReference>
<evidence type="ECO:0000256" key="2">
    <source>
        <dbReference type="ARBA" id="ARBA00022630"/>
    </source>
</evidence>
<evidence type="ECO:0000256" key="3">
    <source>
        <dbReference type="ARBA" id="ARBA00022827"/>
    </source>
</evidence>
<evidence type="ECO:0000256" key="5">
    <source>
        <dbReference type="ARBA" id="ARBA00023033"/>
    </source>
</evidence>
<keyword evidence="2" id="KW-0285">Flavoprotein</keyword>
<evidence type="ECO:0000256" key="1">
    <source>
        <dbReference type="ARBA" id="ARBA00001974"/>
    </source>
</evidence>
<gene>
    <name evidence="7" type="ORF">FOZ76_00955</name>
</gene>
<accession>A0A556B1D4</accession>
<name>A0A556B1D4_9BURK</name>
<dbReference type="InterPro" id="IPR036188">
    <property type="entry name" value="FAD/NAD-bd_sf"/>
</dbReference>
<protein>
    <submittedName>
        <fullName evidence="7">Salicylate 1-monooxygenase</fullName>
    </submittedName>
</protein>
<dbReference type="Pfam" id="PF01494">
    <property type="entry name" value="FAD_binding_3"/>
    <property type="match status" value="1"/>
</dbReference>
<dbReference type="Gene3D" id="3.50.50.60">
    <property type="entry name" value="FAD/NAD(P)-binding domain"/>
    <property type="match status" value="1"/>
</dbReference>
<organism evidence="7 8">
    <name type="scientific">Verticiella sediminum</name>
    <dbReference type="NCBI Taxonomy" id="1247510"/>
    <lineage>
        <taxon>Bacteria</taxon>
        <taxon>Pseudomonadati</taxon>
        <taxon>Pseudomonadota</taxon>
        <taxon>Betaproteobacteria</taxon>
        <taxon>Burkholderiales</taxon>
        <taxon>Alcaligenaceae</taxon>
        <taxon>Verticiella</taxon>
    </lineage>
</organism>
<evidence type="ECO:0000313" key="7">
    <source>
        <dbReference type="EMBL" id="TSH98972.1"/>
    </source>
</evidence>
<dbReference type="RefSeq" id="WP_143946250.1">
    <property type="nucleotide sequence ID" value="NZ_BAABMB010000001.1"/>
</dbReference>
<keyword evidence="4" id="KW-0560">Oxidoreductase</keyword>
<dbReference type="InterPro" id="IPR002938">
    <property type="entry name" value="FAD-bd"/>
</dbReference>
<evidence type="ECO:0000259" key="6">
    <source>
        <dbReference type="Pfam" id="PF01494"/>
    </source>
</evidence>
<dbReference type="OrthoDB" id="9147239at2"/>
<evidence type="ECO:0000256" key="4">
    <source>
        <dbReference type="ARBA" id="ARBA00023002"/>
    </source>
</evidence>
<comment type="caution">
    <text evidence="7">The sequence shown here is derived from an EMBL/GenBank/DDBJ whole genome shotgun (WGS) entry which is preliminary data.</text>
</comment>
<dbReference type="PANTHER" id="PTHR13789:SF318">
    <property type="entry name" value="GERANYLGERANYL DIPHOSPHATE REDUCTASE"/>
    <property type="match status" value="1"/>
</dbReference>
<keyword evidence="8" id="KW-1185">Reference proteome</keyword>
<keyword evidence="5 7" id="KW-0503">Monooxygenase</keyword>
<proteinExistence type="predicted"/>
<comment type="cofactor">
    <cofactor evidence="1">
        <name>FAD</name>
        <dbReference type="ChEBI" id="CHEBI:57692"/>
    </cofactor>
</comment>
<dbReference type="AlphaFoldDB" id="A0A556B1D4"/>
<dbReference type="PRINTS" id="PR00420">
    <property type="entry name" value="RNGMNOXGNASE"/>
</dbReference>
<keyword evidence="3" id="KW-0274">FAD</keyword>
<sequence>MSATAASPPRVLVAGAGIGGLALAALLVRQGWDVVVCEQTASIGEIGAGVQLSPNAVKVLRALGLEEELRDVAFAPEAFTGWDWRSGKALYRTPIRGVYEAKYGAPYFHIHRADLHRLLASRVPAATLRLGARVESLREEGDRVLARLADGTELAADVVVGADGIHSAVRRHLHGEASPRFTGNMCWRGMVAAGDLPEGLVPPTASNWLGPHGHVVHYYVRGGELVNFVAVLETRVWTSESWTEPSSVADLKRAFAGWHPRLQVLFDRAGELFRWGLFDREPLPFWSRGRVTLLGDAAHPMLPFLAQGAAQAIEDAFALAAWLSASPADPVAALSAYESERRGRTARIQLGARARGKTVHLASSWARFRRNLGFKLQALRDPAATSHQAEWIYAHDVTQVARDIAVPTIGVAHPASAP</sequence>
<reference evidence="7 8" key="1">
    <citation type="submission" date="2019-07" db="EMBL/GenBank/DDBJ databases">
        <title>Qingshengfaniella alkalisoli gen. nov., sp. nov., isolated from saline soil.</title>
        <authorList>
            <person name="Xu L."/>
            <person name="Huang X.-X."/>
            <person name="Sun J.-Q."/>
        </authorList>
    </citation>
    <scope>NUCLEOTIDE SEQUENCE [LARGE SCALE GENOMIC DNA]</scope>
    <source>
        <strain evidence="7 8">DSM 27279</strain>
    </source>
</reference>
<dbReference type="InterPro" id="IPR050493">
    <property type="entry name" value="FAD-dep_Monooxygenase_BioMet"/>
</dbReference>
<dbReference type="Proteomes" id="UP000318405">
    <property type="component" value="Unassembled WGS sequence"/>
</dbReference>
<dbReference type="EMBL" id="VLTJ01000002">
    <property type="protein sequence ID" value="TSH98972.1"/>
    <property type="molecule type" value="Genomic_DNA"/>
</dbReference>